<comment type="function">
    <text evidence="6">May be involved in recombination.</text>
</comment>
<dbReference type="GO" id="GO:0043590">
    <property type="term" value="C:bacterial nucleoid"/>
    <property type="evidence" value="ECO:0007669"/>
    <property type="project" value="TreeGrafter"/>
</dbReference>
<comment type="subcellular location">
    <subcellularLocation>
        <location evidence="1 6">Cytoplasm</location>
        <location evidence="1 6">Nucleoid</location>
    </subcellularLocation>
</comment>
<evidence type="ECO:0000256" key="3">
    <source>
        <dbReference type="ARBA" id="ARBA00022296"/>
    </source>
</evidence>
<proteinExistence type="inferred from homology"/>
<dbReference type="GO" id="GO:0006310">
    <property type="term" value="P:DNA recombination"/>
    <property type="evidence" value="ECO:0007669"/>
    <property type="project" value="UniProtKB-UniRule"/>
</dbReference>
<gene>
    <name evidence="6" type="primary">rdgC</name>
    <name evidence="7" type="ORF">ABRZ00_12935</name>
</gene>
<organism evidence="7">
    <name type="scientific">Castellaniella ginsengisoli</name>
    <dbReference type="NCBI Taxonomy" id="546114"/>
    <lineage>
        <taxon>Bacteria</taxon>
        <taxon>Pseudomonadati</taxon>
        <taxon>Pseudomonadota</taxon>
        <taxon>Betaproteobacteria</taxon>
        <taxon>Burkholderiales</taxon>
        <taxon>Alcaligenaceae</taxon>
        <taxon>Castellaniella</taxon>
    </lineage>
</organism>
<dbReference type="KEGG" id="cgin:ABRZ00_12935"/>
<keyword evidence="5 6" id="KW-0233">DNA recombination</keyword>
<dbReference type="PANTHER" id="PTHR38103:SF1">
    <property type="entry name" value="RECOMBINATION-ASSOCIATED PROTEIN RDGC"/>
    <property type="match status" value="1"/>
</dbReference>
<comment type="similarity">
    <text evidence="2 6">Belongs to the RdgC family.</text>
</comment>
<dbReference type="GO" id="GO:0005737">
    <property type="term" value="C:cytoplasm"/>
    <property type="evidence" value="ECO:0007669"/>
    <property type="project" value="UniProtKB-UniRule"/>
</dbReference>
<evidence type="ECO:0000256" key="5">
    <source>
        <dbReference type="ARBA" id="ARBA00023172"/>
    </source>
</evidence>
<name>A0AB39DNG4_9BURK</name>
<evidence type="ECO:0000256" key="2">
    <source>
        <dbReference type="ARBA" id="ARBA00008657"/>
    </source>
</evidence>
<keyword evidence="4 6" id="KW-0963">Cytoplasm</keyword>
<dbReference type="HAMAP" id="MF_00194">
    <property type="entry name" value="RdgC"/>
    <property type="match status" value="1"/>
</dbReference>
<dbReference type="RefSeq" id="WP_368647759.1">
    <property type="nucleotide sequence ID" value="NZ_CP158257.1"/>
</dbReference>
<dbReference type="EMBL" id="CP158257">
    <property type="protein sequence ID" value="XDJ55428.1"/>
    <property type="molecule type" value="Genomic_DNA"/>
</dbReference>
<dbReference type="GO" id="GO:0000018">
    <property type="term" value="P:regulation of DNA recombination"/>
    <property type="evidence" value="ECO:0007669"/>
    <property type="project" value="TreeGrafter"/>
</dbReference>
<evidence type="ECO:0000256" key="1">
    <source>
        <dbReference type="ARBA" id="ARBA00004453"/>
    </source>
</evidence>
<dbReference type="NCBIfam" id="NF001463">
    <property type="entry name" value="PRK00321.1-4"/>
    <property type="match status" value="1"/>
</dbReference>
<accession>A0AB39DNG4</accession>
<dbReference type="GeneID" id="93068455"/>
<dbReference type="Pfam" id="PF04381">
    <property type="entry name" value="RdgC"/>
    <property type="match status" value="1"/>
</dbReference>
<dbReference type="PANTHER" id="PTHR38103">
    <property type="entry name" value="RECOMBINATION-ASSOCIATED PROTEIN RDGC"/>
    <property type="match status" value="1"/>
</dbReference>
<evidence type="ECO:0000313" key="7">
    <source>
        <dbReference type="EMBL" id="XDJ55428.1"/>
    </source>
</evidence>
<dbReference type="InterPro" id="IPR007476">
    <property type="entry name" value="RdgC"/>
</dbReference>
<protein>
    <recommendedName>
        <fullName evidence="3 6">Recombination-associated protein RdgC</fullName>
    </recommendedName>
</protein>
<evidence type="ECO:0000256" key="4">
    <source>
        <dbReference type="ARBA" id="ARBA00022490"/>
    </source>
</evidence>
<dbReference type="AlphaFoldDB" id="A0AB39DNG4"/>
<reference evidence="7" key="1">
    <citation type="submission" date="2024-05" db="EMBL/GenBank/DDBJ databases">
        <authorList>
            <person name="Luo Y.-C."/>
            <person name="Nicholds J."/>
            <person name="Mortimer T."/>
            <person name="Maboni G."/>
        </authorList>
    </citation>
    <scope>NUCLEOTIDE SEQUENCE</scope>
    <source>
        <strain evidence="7">150221</strain>
    </source>
</reference>
<evidence type="ECO:0000256" key="6">
    <source>
        <dbReference type="HAMAP-Rule" id="MF_00194"/>
    </source>
</evidence>
<dbReference type="GO" id="GO:0003690">
    <property type="term" value="F:double-stranded DNA binding"/>
    <property type="evidence" value="ECO:0007669"/>
    <property type="project" value="TreeGrafter"/>
</dbReference>
<dbReference type="NCBIfam" id="NF001464">
    <property type="entry name" value="PRK00321.1-5"/>
    <property type="match status" value="1"/>
</dbReference>
<sequence length="301" mass="33274">MWFKNLKLYRLAPNHGLTAADLEAALAPLAFRPCGSQDSQSSGWVFPREDSGLAYASNGQILITLCTEKRLLPATVINQAARERALQIEEQQGYKPGRKQMKEIKEQVTMDLLPKAFVTQSDTNVWIDTKNGWFVIDASAAARADEVLGLLAKTLTPFPIVPLHVEMSPGAAMTLWLTEDEAPAGFTIDQETELQSTGGSRAMVRYVRQSVDHDEATKHVRAGKQCTRLAMTWNDRVSFVLTENLDIKRVAPLDVLKERQDAQAANEAEQFEADFALMAGELARMLDDLVAALGGERRGES</sequence>